<dbReference type="Proteomes" id="UP000014974">
    <property type="component" value="Unassembled WGS sequence"/>
</dbReference>
<dbReference type="STRING" id="641524.ADICYQ_1724"/>
<proteinExistence type="predicted"/>
<name>S7WR95_9BACT</name>
<sequence>MKATDIIRLLNYINAYDKTGISVNFSLKTHFKGCEGFFNN</sequence>
<protein>
    <submittedName>
        <fullName evidence="1">Uncharacterized protein</fullName>
    </submittedName>
</protein>
<organism evidence="1 2">
    <name type="scientific">Cyclobacterium qasimii M12-11B</name>
    <dbReference type="NCBI Taxonomy" id="641524"/>
    <lineage>
        <taxon>Bacteria</taxon>
        <taxon>Pseudomonadati</taxon>
        <taxon>Bacteroidota</taxon>
        <taxon>Cytophagia</taxon>
        <taxon>Cytophagales</taxon>
        <taxon>Cyclobacteriaceae</taxon>
        <taxon>Cyclobacterium</taxon>
    </lineage>
</organism>
<gene>
    <name evidence="1" type="ORF">ADICYQ_1724</name>
</gene>
<evidence type="ECO:0000313" key="2">
    <source>
        <dbReference type="Proteomes" id="UP000014974"/>
    </source>
</evidence>
<accession>S7WR95</accession>
<dbReference type="EMBL" id="ATNM01000071">
    <property type="protein sequence ID" value="EPR69224.1"/>
    <property type="molecule type" value="Genomic_DNA"/>
</dbReference>
<dbReference type="AlphaFoldDB" id="S7WR95"/>
<reference evidence="1 2" key="1">
    <citation type="journal article" date="2013" name="Genome Announc.">
        <title>Draft Genome Sequence of Cyclobacterium qasimii Strain M12-11BT, Isolated from Arctic Marine Sediment.</title>
        <authorList>
            <person name="Shivaji S."/>
            <person name="Ara S."/>
            <person name="Singh A."/>
            <person name="Kumar Pinnaka A."/>
        </authorList>
    </citation>
    <scope>NUCLEOTIDE SEQUENCE [LARGE SCALE GENOMIC DNA]</scope>
    <source>
        <strain evidence="1 2">M12-11B</strain>
    </source>
</reference>
<evidence type="ECO:0000313" key="1">
    <source>
        <dbReference type="EMBL" id="EPR69224.1"/>
    </source>
</evidence>
<comment type="caution">
    <text evidence="1">The sequence shown here is derived from an EMBL/GenBank/DDBJ whole genome shotgun (WGS) entry which is preliminary data.</text>
</comment>